<keyword evidence="2" id="KW-0472">Membrane</keyword>
<reference evidence="3" key="1">
    <citation type="submission" date="2023-10" db="EMBL/GenBank/DDBJ databases">
        <title>Genome assemblies of two species of porcelain crab, Petrolisthes cinctipes and Petrolisthes manimaculis (Anomura: Porcellanidae).</title>
        <authorList>
            <person name="Angst P."/>
        </authorList>
    </citation>
    <scope>NUCLEOTIDE SEQUENCE</scope>
    <source>
        <strain evidence="3">PB745_01</strain>
        <tissue evidence="3">Gill</tissue>
    </source>
</reference>
<evidence type="ECO:0000256" key="1">
    <source>
        <dbReference type="SAM" id="MobiDB-lite"/>
    </source>
</evidence>
<evidence type="ECO:0000256" key="2">
    <source>
        <dbReference type="SAM" id="Phobius"/>
    </source>
</evidence>
<sequence>MLQTKLLQPSGETEVSGVTGTGLPVVPVMAVGKELRNRLAFLLPQWAGSLVLLHRRPLLWALLLQLMVPGVLLLMWMSLVVQRQHPLPGTTRKVPRVSVSPGNGNSDLHKIRGYER</sequence>
<keyword evidence="4" id="KW-1185">Reference proteome</keyword>
<organism evidence="3 4">
    <name type="scientific">Petrolisthes cinctipes</name>
    <name type="common">Flat porcelain crab</name>
    <dbReference type="NCBI Taxonomy" id="88211"/>
    <lineage>
        <taxon>Eukaryota</taxon>
        <taxon>Metazoa</taxon>
        <taxon>Ecdysozoa</taxon>
        <taxon>Arthropoda</taxon>
        <taxon>Crustacea</taxon>
        <taxon>Multicrustacea</taxon>
        <taxon>Malacostraca</taxon>
        <taxon>Eumalacostraca</taxon>
        <taxon>Eucarida</taxon>
        <taxon>Decapoda</taxon>
        <taxon>Pleocyemata</taxon>
        <taxon>Anomura</taxon>
        <taxon>Galatheoidea</taxon>
        <taxon>Porcellanidae</taxon>
        <taxon>Petrolisthes</taxon>
    </lineage>
</organism>
<protein>
    <submittedName>
        <fullName evidence="3">Uncharacterized protein</fullName>
    </submittedName>
</protein>
<dbReference type="AlphaFoldDB" id="A0AAE1FFW9"/>
<dbReference type="Proteomes" id="UP001286313">
    <property type="component" value="Unassembled WGS sequence"/>
</dbReference>
<evidence type="ECO:0000313" key="3">
    <source>
        <dbReference type="EMBL" id="KAK3873495.1"/>
    </source>
</evidence>
<keyword evidence="2" id="KW-1133">Transmembrane helix</keyword>
<comment type="caution">
    <text evidence="3">The sequence shown here is derived from an EMBL/GenBank/DDBJ whole genome shotgun (WGS) entry which is preliminary data.</text>
</comment>
<keyword evidence="2" id="KW-0812">Transmembrane</keyword>
<feature type="compositionally biased region" description="Basic and acidic residues" evidence="1">
    <location>
        <begin position="107"/>
        <end position="116"/>
    </location>
</feature>
<gene>
    <name evidence="3" type="ORF">Pcinc_021464</name>
</gene>
<evidence type="ECO:0000313" key="4">
    <source>
        <dbReference type="Proteomes" id="UP001286313"/>
    </source>
</evidence>
<proteinExistence type="predicted"/>
<feature type="transmembrane region" description="Helical" evidence="2">
    <location>
        <begin position="58"/>
        <end position="81"/>
    </location>
</feature>
<name>A0AAE1FFW9_PETCI</name>
<dbReference type="EMBL" id="JAWQEG010002215">
    <property type="protein sequence ID" value="KAK3873495.1"/>
    <property type="molecule type" value="Genomic_DNA"/>
</dbReference>
<feature type="region of interest" description="Disordered" evidence="1">
    <location>
        <begin position="88"/>
        <end position="116"/>
    </location>
</feature>
<accession>A0AAE1FFW9</accession>